<dbReference type="EMBL" id="BSFL01000003">
    <property type="protein sequence ID" value="GLK81457.1"/>
    <property type="molecule type" value="Genomic_DNA"/>
</dbReference>
<comment type="caution">
    <text evidence="2">The sequence shown here is derived from an EMBL/GenBank/DDBJ whole genome shotgun (WGS) entry which is preliminary data.</text>
</comment>
<organism evidence="2 3">
    <name type="scientific">Methylopila turkensis</name>
    <dbReference type="NCBI Taxonomy" id="1437816"/>
    <lineage>
        <taxon>Bacteria</taxon>
        <taxon>Pseudomonadati</taxon>
        <taxon>Pseudomonadota</taxon>
        <taxon>Alphaproteobacteria</taxon>
        <taxon>Hyphomicrobiales</taxon>
        <taxon>Methylopilaceae</taxon>
        <taxon>Methylopila</taxon>
    </lineage>
</organism>
<proteinExistence type="predicted"/>
<dbReference type="Pfam" id="PF05050">
    <property type="entry name" value="Methyltransf_21"/>
    <property type="match status" value="1"/>
</dbReference>
<dbReference type="InterPro" id="IPR006342">
    <property type="entry name" value="FkbM_mtfrase"/>
</dbReference>
<accession>A0A9W6JQL4</accession>
<dbReference type="AlphaFoldDB" id="A0A9W6JQL4"/>
<feature type="domain" description="Methyltransferase FkbM" evidence="1">
    <location>
        <begin position="92"/>
        <end position="241"/>
    </location>
</feature>
<dbReference type="InterPro" id="IPR026913">
    <property type="entry name" value="METTL24"/>
</dbReference>
<reference evidence="2" key="2">
    <citation type="submission" date="2023-01" db="EMBL/GenBank/DDBJ databases">
        <authorList>
            <person name="Sun Q."/>
            <person name="Evtushenko L."/>
        </authorList>
    </citation>
    <scope>NUCLEOTIDE SEQUENCE</scope>
    <source>
        <strain evidence="2">VKM B-2748</strain>
    </source>
</reference>
<reference evidence="2" key="1">
    <citation type="journal article" date="2014" name="Int. J. Syst. Evol. Microbiol.">
        <title>Complete genome sequence of Corynebacterium casei LMG S-19264T (=DSM 44701T), isolated from a smear-ripened cheese.</title>
        <authorList>
            <consortium name="US DOE Joint Genome Institute (JGI-PGF)"/>
            <person name="Walter F."/>
            <person name="Albersmeier A."/>
            <person name="Kalinowski J."/>
            <person name="Ruckert C."/>
        </authorList>
    </citation>
    <scope>NUCLEOTIDE SEQUENCE</scope>
    <source>
        <strain evidence="2">VKM B-2748</strain>
    </source>
</reference>
<dbReference type="InterPro" id="IPR029063">
    <property type="entry name" value="SAM-dependent_MTases_sf"/>
</dbReference>
<gene>
    <name evidence="2" type="ORF">GCM10008174_31980</name>
</gene>
<evidence type="ECO:0000313" key="2">
    <source>
        <dbReference type="EMBL" id="GLK81457.1"/>
    </source>
</evidence>
<evidence type="ECO:0000313" key="3">
    <source>
        <dbReference type="Proteomes" id="UP001143309"/>
    </source>
</evidence>
<protein>
    <recommendedName>
        <fullName evidence="1">Methyltransferase FkbM domain-containing protein</fullName>
    </recommendedName>
</protein>
<dbReference type="Proteomes" id="UP001143309">
    <property type="component" value="Unassembled WGS sequence"/>
</dbReference>
<keyword evidence="3" id="KW-1185">Reference proteome</keyword>
<dbReference type="NCBIfam" id="TIGR01444">
    <property type="entry name" value="fkbM_fam"/>
    <property type="match status" value="1"/>
</dbReference>
<name>A0A9W6JQL4_9HYPH</name>
<evidence type="ECO:0000259" key="1">
    <source>
        <dbReference type="Pfam" id="PF05050"/>
    </source>
</evidence>
<sequence length="260" mass="28044">MFGWLRSGGDLSAAKKVQTGEKSMSVAAVEPAPAPAGPAFAKPRVSAQVSLMKFGDPNAYFAAGEFLGPDSVVYSIGIGADFSFDTDIGSRFGIPTYAFDPTPQSAALYATLPNPGKLRFMNVAVGAADGESVFQVVKDKKNYMSAYSGKGAADVPTKEVRFKVRSVPSLMKQFKHGHIDLFRIDAEGAEFAVLPHLFANNIFPTQIMFEIHPTLFGVSDGAEAFKSAEDLVELVRSKGYEVIHVSRRGTEISFVRSYLL</sequence>
<dbReference type="SUPFAM" id="SSF53335">
    <property type="entry name" value="S-adenosyl-L-methionine-dependent methyltransferases"/>
    <property type="match status" value="1"/>
</dbReference>
<dbReference type="Gene3D" id="3.40.50.150">
    <property type="entry name" value="Vaccinia Virus protein VP39"/>
    <property type="match status" value="1"/>
</dbReference>
<dbReference type="PANTHER" id="PTHR32026">
    <property type="entry name" value="METHYLTRANSFERASE-LIKE PROTEIN 24"/>
    <property type="match status" value="1"/>
</dbReference>